<keyword evidence="3" id="KW-1185">Reference proteome</keyword>
<gene>
    <name evidence="2" type="ORF">C8D84_10492</name>
</gene>
<proteinExistence type="predicted"/>
<comment type="caution">
    <text evidence="2">The sequence shown here is derived from an EMBL/GenBank/DDBJ whole genome shotgun (WGS) entry which is preliminary data.</text>
</comment>
<dbReference type="NCBIfam" id="NF046077">
    <property type="entry name" value="LPS_M949_RS01915"/>
    <property type="match status" value="1"/>
</dbReference>
<dbReference type="EMBL" id="QGGM01000004">
    <property type="protein sequence ID" value="PWK13611.1"/>
    <property type="molecule type" value="Genomic_DNA"/>
</dbReference>
<reference evidence="2 3" key="1">
    <citation type="submission" date="2018-05" db="EMBL/GenBank/DDBJ databases">
        <title>Genomic Encyclopedia of Type Strains, Phase IV (KMG-IV): sequencing the most valuable type-strain genomes for metagenomic binning, comparative biology and taxonomic classification.</title>
        <authorList>
            <person name="Goeker M."/>
        </authorList>
    </citation>
    <scope>NUCLEOTIDE SEQUENCE [LARGE SCALE GENOMIC DNA]</scope>
    <source>
        <strain evidence="2 3">DSM 7229</strain>
    </source>
</reference>
<evidence type="ECO:0000313" key="3">
    <source>
        <dbReference type="Proteomes" id="UP000245655"/>
    </source>
</evidence>
<dbReference type="InterPro" id="IPR058148">
    <property type="entry name" value="M949_RS01915-like_dom"/>
</dbReference>
<keyword evidence="1" id="KW-0732">Signal</keyword>
<evidence type="ECO:0000313" key="2">
    <source>
        <dbReference type="EMBL" id="PWK13611.1"/>
    </source>
</evidence>
<sequence length="250" mass="28370">MMLNNIPNTLMLFSVTAMIAFSSSLSMAETDMNNISVSHLSWGQLPPSIQNYYQIDSKKNKMRLKTKDIVAIRSWIGTVGEQYLVQLQRFNSTNSPDEPAGEVFTHLYVIDEQEALRVWQIYDYVPCDGLDVIAEFAKNTAVVTDINNNGVVEVSVPYYLGCRGDVSYDEMKVIMYEGQQKFAVRGNSAICNAKTDQPVDATGYYGGDYKIDEKLLQQSALSAPQKSVFRRHLQSVWRDNQCSIYFKYDD</sequence>
<evidence type="ECO:0000256" key="1">
    <source>
        <dbReference type="SAM" id="SignalP"/>
    </source>
</evidence>
<accession>A0A2V2A3K7</accession>
<feature type="chain" id="PRO_5016162855" evidence="1">
    <location>
        <begin position="29"/>
        <end position="250"/>
    </location>
</feature>
<name>A0A2V2A3K7_PSYIM</name>
<protein>
    <submittedName>
        <fullName evidence="2">Uncharacterized protein</fullName>
    </submittedName>
</protein>
<dbReference type="Proteomes" id="UP000245655">
    <property type="component" value="Unassembled WGS sequence"/>
</dbReference>
<organism evidence="2 3">
    <name type="scientific">Psychrobacter immobilis</name>
    <dbReference type="NCBI Taxonomy" id="498"/>
    <lineage>
        <taxon>Bacteria</taxon>
        <taxon>Pseudomonadati</taxon>
        <taxon>Pseudomonadota</taxon>
        <taxon>Gammaproteobacteria</taxon>
        <taxon>Moraxellales</taxon>
        <taxon>Moraxellaceae</taxon>
        <taxon>Psychrobacter</taxon>
    </lineage>
</organism>
<feature type="signal peptide" evidence="1">
    <location>
        <begin position="1"/>
        <end position="28"/>
    </location>
</feature>
<dbReference type="AlphaFoldDB" id="A0A2V2A3K7"/>